<dbReference type="EMBL" id="JAHQIW010005335">
    <property type="protein sequence ID" value="KAJ1365704.1"/>
    <property type="molecule type" value="Genomic_DNA"/>
</dbReference>
<name>A0AAD5NCD6_PARTN</name>
<gene>
    <name evidence="1" type="ORF">KIN20_026118</name>
</gene>
<protein>
    <submittedName>
        <fullName evidence="1">Uncharacterized protein</fullName>
    </submittedName>
</protein>
<evidence type="ECO:0000313" key="2">
    <source>
        <dbReference type="Proteomes" id="UP001196413"/>
    </source>
</evidence>
<reference evidence="1" key="1">
    <citation type="submission" date="2021-06" db="EMBL/GenBank/DDBJ databases">
        <title>Parelaphostrongylus tenuis whole genome reference sequence.</title>
        <authorList>
            <person name="Garwood T.J."/>
            <person name="Larsen P.A."/>
            <person name="Fountain-Jones N.M."/>
            <person name="Garbe J.R."/>
            <person name="Macchietto M.G."/>
            <person name="Kania S.A."/>
            <person name="Gerhold R.W."/>
            <person name="Richards J.E."/>
            <person name="Wolf T.M."/>
        </authorList>
    </citation>
    <scope>NUCLEOTIDE SEQUENCE</scope>
    <source>
        <strain evidence="1">MNPRO001-30</strain>
        <tissue evidence="1">Meninges</tissue>
    </source>
</reference>
<keyword evidence="2" id="KW-1185">Reference proteome</keyword>
<sequence>MLLQRCLESAFRFKSLFFSGALISATDPDRLLWSSECHSTIDTFLTKSDAGSNNLVFTLGKICLLIFRCLLLGSLLRCGNALRG</sequence>
<accession>A0AAD5NCD6</accession>
<comment type="caution">
    <text evidence="1">The sequence shown here is derived from an EMBL/GenBank/DDBJ whole genome shotgun (WGS) entry which is preliminary data.</text>
</comment>
<dbReference type="AlphaFoldDB" id="A0AAD5NCD6"/>
<organism evidence="1 2">
    <name type="scientific">Parelaphostrongylus tenuis</name>
    <name type="common">Meningeal worm</name>
    <dbReference type="NCBI Taxonomy" id="148309"/>
    <lineage>
        <taxon>Eukaryota</taxon>
        <taxon>Metazoa</taxon>
        <taxon>Ecdysozoa</taxon>
        <taxon>Nematoda</taxon>
        <taxon>Chromadorea</taxon>
        <taxon>Rhabditida</taxon>
        <taxon>Rhabditina</taxon>
        <taxon>Rhabditomorpha</taxon>
        <taxon>Strongyloidea</taxon>
        <taxon>Metastrongylidae</taxon>
        <taxon>Parelaphostrongylus</taxon>
    </lineage>
</organism>
<evidence type="ECO:0000313" key="1">
    <source>
        <dbReference type="EMBL" id="KAJ1365704.1"/>
    </source>
</evidence>
<proteinExistence type="predicted"/>
<dbReference type="Proteomes" id="UP001196413">
    <property type="component" value="Unassembled WGS sequence"/>
</dbReference>